<dbReference type="KEGG" id="arev:RVR_10500"/>
<reference evidence="2 3" key="4">
    <citation type="journal article" date="2020" name="Sci. Rep.">
        <title>beta-carboline chemical signals induce reveromycin production through a LuxR family regulator in Streptomyces sp. SN-593.</title>
        <authorList>
            <person name="Panthee S."/>
            <person name="Kito N."/>
            <person name="Hayashi T."/>
            <person name="Shimizu T."/>
            <person name="Ishikawa J."/>
            <person name="Hamamoto H."/>
            <person name="Osada H."/>
            <person name="Takahashi S."/>
        </authorList>
    </citation>
    <scope>NUCLEOTIDE SEQUENCE [LARGE SCALE GENOMIC DNA]</scope>
    <source>
        <strain evidence="2 3">SN-593</strain>
    </source>
</reference>
<dbReference type="AlphaFoldDB" id="A0A7U3VLB7"/>
<reference evidence="2 3" key="1">
    <citation type="journal article" date="2010" name="J. Bacteriol.">
        <title>Biochemical characterization of a novel indole prenyltransferase from Streptomyces sp. SN-593.</title>
        <authorList>
            <person name="Takahashi S."/>
            <person name="Takagi H."/>
            <person name="Toyoda A."/>
            <person name="Uramoto M."/>
            <person name="Nogawa T."/>
            <person name="Ueki M."/>
            <person name="Sakaki Y."/>
            <person name="Osada H."/>
        </authorList>
    </citation>
    <scope>NUCLEOTIDE SEQUENCE [LARGE SCALE GENOMIC DNA]</scope>
    <source>
        <strain evidence="2 3">SN-593</strain>
    </source>
</reference>
<reference evidence="2 3" key="2">
    <citation type="journal article" date="2011" name="J. Antibiot.">
        <title>Furaquinocins I and J: novel polyketide isoprenoid hybrid compounds from Streptomyces reveromyceticus SN-593.</title>
        <authorList>
            <person name="Panthee S."/>
            <person name="Takahashi S."/>
            <person name="Takagi H."/>
            <person name="Nogawa T."/>
            <person name="Oowada E."/>
            <person name="Uramoto M."/>
            <person name="Osada H."/>
        </authorList>
    </citation>
    <scope>NUCLEOTIDE SEQUENCE [LARGE SCALE GENOMIC DNA]</scope>
    <source>
        <strain evidence="2 3">SN-593</strain>
    </source>
</reference>
<dbReference type="InterPro" id="IPR007278">
    <property type="entry name" value="DUF397"/>
</dbReference>
<dbReference type="RefSeq" id="WP_202231909.1">
    <property type="nucleotide sequence ID" value="NZ_AP018365.1"/>
</dbReference>
<reference evidence="2 3" key="3">
    <citation type="journal article" date="2011" name="Nat. Chem. Biol.">
        <title>Reveromycin A biosynthesis uses RevG and RevJ for stereospecific spiroacetal formation.</title>
        <authorList>
            <person name="Takahashi S."/>
            <person name="Toyoda A."/>
            <person name="Sekiyama Y."/>
            <person name="Takagi H."/>
            <person name="Nogawa T."/>
            <person name="Uramoto M."/>
            <person name="Suzuki R."/>
            <person name="Koshino H."/>
            <person name="Kumano T."/>
            <person name="Panthee S."/>
            <person name="Dairi T."/>
            <person name="Ishikawa J."/>
            <person name="Ikeda H."/>
            <person name="Sakaki Y."/>
            <person name="Osada H."/>
        </authorList>
    </citation>
    <scope>NUCLEOTIDE SEQUENCE [LARGE SCALE GENOMIC DNA]</scope>
    <source>
        <strain evidence="2 3">SN-593</strain>
    </source>
</reference>
<keyword evidence="3" id="KW-1185">Reference proteome</keyword>
<dbReference type="EMBL" id="AP018365">
    <property type="protein sequence ID" value="BBA95364.1"/>
    <property type="molecule type" value="Genomic_DNA"/>
</dbReference>
<organism evidence="2 3">
    <name type="scientific">Actinacidiphila reveromycinica</name>
    <dbReference type="NCBI Taxonomy" id="659352"/>
    <lineage>
        <taxon>Bacteria</taxon>
        <taxon>Bacillati</taxon>
        <taxon>Actinomycetota</taxon>
        <taxon>Actinomycetes</taxon>
        <taxon>Kitasatosporales</taxon>
        <taxon>Streptomycetaceae</taxon>
        <taxon>Actinacidiphila</taxon>
    </lineage>
</organism>
<evidence type="ECO:0000313" key="3">
    <source>
        <dbReference type="Proteomes" id="UP000595703"/>
    </source>
</evidence>
<gene>
    <name evidence="2" type="ORF">RVR_10500</name>
</gene>
<proteinExistence type="predicted"/>
<accession>A0A7U3VLB7</accession>
<name>A0A7U3VLB7_9ACTN</name>
<evidence type="ECO:0000259" key="1">
    <source>
        <dbReference type="Pfam" id="PF04149"/>
    </source>
</evidence>
<evidence type="ECO:0000313" key="2">
    <source>
        <dbReference type="EMBL" id="BBA95364.1"/>
    </source>
</evidence>
<dbReference type="Pfam" id="PF04149">
    <property type="entry name" value="DUF397"/>
    <property type="match status" value="1"/>
</dbReference>
<protein>
    <recommendedName>
        <fullName evidence="1">DUF397 domain-containing protein</fullName>
    </recommendedName>
</protein>
<sequence length="83" mass="8732">MTTLPRFISSSESLGDVSWRRSSHSTAANNCVEAARLPSGMTAVRDSKDVRGPALLFAAPAWSDFVRDLAAGGPLSAVEPSAR</sequence>
<feature type="domain" description="DUF397" evidence="1">
    <location>
        <begin position="18"/>
        <end position="69"/>
    </location>
</feature>
<dbReference type="Proteomes" id="UP000595703">
    <property type="component" value="Chromosome"/>
</dbReference>